<gene>
    <name evidence="2" type="ORF">ACFFTL_02070</name>
</gene>
<evidence type="ECO:0000313" key="2">
    <source>
        <dbReference type="EMBL" id="MFB9571157.1"/>
    </source>
</evidence>
<reference evidence="2 3" key="1">
    <citation type="submission" date="2024-09" db="EMBL/GenBank/DDBJ databases">
        <authorList>
            <person name="Sun Q."/>
            <person name="Mori K."/>
        </authorList>
    </citation>
    <scope>NUCLEOTIDE SEQUENCE [LARGE SCALE GENOMIC DNA]</scope>
    <source>
        <strain evidence="2 3">JCM 3331</strain>
    </source>
</reference>
<organism evidence="2 3">
    <name type="scientific">Streptomyces yanii</name>
    <dbReference type="NCBI Taxonomy" id="78510"/>
    <lineage>
        <taxon>Bacteria</taxon>
        <taxon>Bacillati</taxon>
        <taxon>Actinomycetota</taxon>
        <taxon>Actinomycetes</taxon>
        <taxon>Kitasatosporales</taxon>
        <taxon>Streptomycetaceae</taxon>
        <taxon>Streptomyces</taxon>
    </lineage>
</organism>
<feature type="transmembrane region" description="Helical" evidence="1">
    <location>
        <begin position="247"/>
        <end position="265"/>
    </location>
</feature>
<keyword evidence="3" id="KW-1185">Reference proteome</keyword>
<evidence type="ECO:0000313" key="3">
    <source>
        <dbReference type="Proteomes" id="UP001589710"/>
    </source>
</evidence>
<keyword evidence="1" id="KW-0472">Membrane</keyword>
<keyword evidence="1" id="KW-1133">Transmembrane helix</keyword>
<evidence type="ECO:0000256" key="1">
    <source>
        <dbReference type="SAM" id="Phobius"/>
    </source>
</evidence>
<keyword evidence="1" id="KW-0812">Transmembrane</keyword>
<dbReference type="EMBL" id="JBHMCG010000006">
    <property type="protein sequence ID" value="MFB9571157.1"/>
    <property type="molecule type" value="Genomic_DNA"/>
</dbReference>
<sequence>MNATSPVGALLLCRAEPDSVRPVAHLLRERMLLAPAGDGWSVLVPEGMPWQDGREGDQPVDSVVGGWATALAVGSIWPVLALWWDGDRAGYTLASGFRRPVGYVWLADGTPAGEDEAMHTFAARLGLDPVLDIQRLETLTRPDPDADARTRLRGLLAALTRIGLILPAGLDPGEPADRLHASADSRPGTERIAWAGWRDAVKMELDAVENSRLGPWLRGPKARALATAQLAAGVPLVTWGIGRRSGGWAFAGALLIVHGALGLAYDRIRADGR</sequence>
<name>A0ABV5R0B0_9ACTN</name>
<accession>A0ABV5R0B0</accession>
<comment type="caution">
    <text evidence="2">The sequence shown here is derived from an EMBL/GenBank/DDBJ whole genome shotgun (WGS) entry which is preliminary data.</text>
</comment>
<protein>
    <submittedName>
        <fullName evidence="2">Uncharacterized protein</fullName>
    </submittedName>
</protein>
<dbReference type="Proteomes" id="UP001589710">
    <property type="component" value="Unassembled WGS sequence"/>
</dbReference>
<proteinExistence type="predicted"/>
<dbReference type="RefSeq" id="WP_345510378.1">
    <property type="nucleotide sequence ID" value="NZ_BAAAXD010000007.1"/>
</dbReference>